<dbReference type="FunCoup" id="A0A671XTF4">
    <property type="interactions" value="14"/>
</dbReference>
<evidence type="ECO:0000256" key="1">
    <source>
        <dbReference type="ARBA" id="ARBA00004138"/>
    </source>
</evidence>
<feature type="compositionally biased region" description="Basic and acidic residues" evidence="5">
    <location>
        <begin position="1"/>
        <end position="13"/>
    </location>
</feature>
<evidence type="ECO:0000256" key="5">
    <source>
        <dbReference type="SAM" id="MobiDB-lite"/>
    </source>
</evidence>
<evidence type="ECO:0000256" key="2">
    <source>
        <dbReference type="ARBA" id="ARBA00023054"/>
    </source>
</evidence>
<dbReference type="OMA" id="RLQQKCG"/>
<dbReference type="Proteomes" id="UP000472265">
    <property type="component" value="Chromosome 10"/>
</dbReference>
<dbReference type="GO" id="GO:0005930">
    <property type="term" value="C:axoneme"/>
    <property type="evidence" value="ECO:0007669"/>
    <property type="project" value="TreeGrafter"/>
</dbReference>
<feature type="domain" description="CCDC113/CCDC96 coiled-coil" evidence="6">
    <location>
        <begin position="290"/>
        <end position="454"/>
    </location>
</feature>
<reference evidence="7" key="1">
    <citation type="submission" date="2021-04" db="EMBL/GenBank/DDBJ databases">
        <authorList>
            <consortium name="Wellcome Sanger Institute Data Sharing"/>
        </authorList>
    </citation>
    <scope>NUCLEOTIDE SEQUENCE [LARGE SCALE GENOMIC DNA]</scope>
</reference>
<evidence type="ECO:0000259" key="6">
    <source>
        <dbReference type="Pfam" id="PF13870"/>
    </source>
</evidence>
<dbReference type="GO" id="GO:0036064">
    <property type="term" value="C:ciliary basal body"/>
    <property type="evidence" value="ECO:0007669"/>
    <property type="project" value="TreeGrafter"/>
</dbReference>
<accession>A0A671XTF4</accession>
<keyword evidence="8" id="KW-1185">Reference proteome</keyword>
<feature type="coiled-coil region" evidence="4">
    <location>
        <begin position="154"/>
        <end position="181"/>
    </location>
</feature>
<reference evidence="7" key="2">
    <citation type="submission" date="2025-08" db="UniProtKB">
        <authorList>
            <consortium name="Ensembl"/>
        </authorList>
    </citation>
    <scope>IDENTIFICATION</scope>
</reference>
<dbReference type="OrthoDB" id="10254794at2759"/>
<dbReference type="GeneTree" id="ENSGT00940000154521"/>
<proteinExistence type="predicted"/>
<evidence type="ECO:0000256" key="3">
    <source>
        <dbReference type="ARBA" id="ARBA00023273"/>
    </source>
</evidence>
<gene>
    <name evidence="7" type="primary">cfap184</name>
</gene>
<dbReference type="PANTHER" id="PTHR15654">
    <property type="entry name" value="COILED-COIL DOMAIN-CONTAINING PROTEIN 113-RELATED"/>
    <property type="match status" value="1"/>
</dbReference>
<sequence length="472" mass="54081">MKGDVKNETDRGVSADSPDISPPTVNGPESVPAEIFASDPDEENNGSMKAAEEALFVEEAATSGPEENSGNELPSMDNITSEDLALKIKEDNKQLMSHEESVIFEINSNDDDEHHRLHLDTPERENISPSEVEEDKAEYKELTAAPADGDDINYKEYMQLLQELCEERDKASLRSSQLQMKLAEYFHKKAGDDTQLERELPMSEQLHEYEKHIKTLTELKTQLTTDSETAEHQAEELSLQAQEKLDKVENEWKAFVALKQDVSVTLLTRSLGKQAAQTKVESALVAEQLHQDELIKLRHKHLKLKIRIYRLEAELRDREEHARDPLHLQFEKLQAERLELEKQAEKQNEEAFKMEKKISSSLELLSNMKEKLLWSQMEVQAKREQLAEVQAMVARKRNLLARTKQARNGLQRCNLKLKECRGLLGNRVLLRDFEETVDASNQIEEQLENLKGQQAETLFSCGRWKKKLDTAS</sequence>
<dbReference type="GO" id="GO:0060271">
    <property type="term" value="P:cilium assembly"/>
    <property type="evidence" value="ECO:0007669"/>
    <property type="project" value="TreeGrafter"/>
</dbReference>
<dbReference type="Ensembl" id="ENSSAUT00010054789.1">
    <property type="protein sequence ID" value="ENSSAUP00010052100.1"/>
    <property type="gene ID" value="ENSSAUG00010021624.1"/>
</dbReference>
<evidence type="ECO:0000313" key="7">
    <source>
        <dbReference type="Ensembl" id="ENSSAUP00010052100.1"/>
    </source>
</evidence>
<evidence type="ECO:0000256" key="4">
    <source>
        <dbReference type="SAM" id="Coils"/>
    </source>
</evidence>
<dbReference type="InterPro" id="IPR025254">
    <property type="entry name" value="CCDC113/CCDC96_CC"/>
</dbReference>
<keyword evidence="2 4" id="KW-0175">Coiled coil</keyword>
<feature type="region of interest" description="Disordered" evidence="5">
    <location>
        <begin position="1"/>
        <end position="77"/>
    </location>
</feature>
<protein>
    <submittedName>
        <fullName evidence="7">Cilia and flagella associated protein 184</fullName>
    </submittedName>
</protein>
<comment type="subcellular location">
    <subcellularLocation>
        <location evidence="1">Cell projection</location>
        <location evidence="1">Cilium</location>
    </subcellularLocation>
</comment>
<dbReference type="InterPro" id="IPR051885">
    <property type="entry name" value="CC_CF"/>
</dbReference>
<dbReference type="AlphaFoldDB" id="A0A671XTF4"/>
<feature type="compositionally biased region" description="Polar residues" evidence="5">
    <location>
        <begin position="65"/>
        <end position="77"/>
    </location>
</feature>
<evidence type="ECO:0000313" key="8">
    <source>
        <dbReference type="Proteomes" id="UP000472265"/>
    </source>
</evidence>
<feature type="coiled-coil region" evidence="4">
    <location>
        <begin position="220"/>
        <end position="251"/>
    </location>
</feature>
<keyword evidence="3" id="KW-0966">Cell projection</keyword>
<reference evidence="7" key="3">
    <citation type="submission" date="2025-09" db="UniProtKB">
        <authorList>
            <consortium name="Ensembl"/>
        </authorList>
    </citation>
    <scope>IDENTIFICATION</scope>
</reference>
<feature type="coiled-coil region" evidence="4">
    <location>
        <begin position="328"/>
        <end position="399"/>
    </location>
</feature>
<dbReference type="InParanoid" id="A0A671XTF4"/>
<dbReference type="PANTHER" id="PTHR15654:SF1">
    <property type="entry name" value="COILED-COIL DOMAIN-CONTAINING PROTEIN 96"/>
    <property type="match status" value="1"/>
</dbReference>
<name>A0A671XTF4_SPAAU</name>
<organism evidence="7 8">
    <name type="scientific">Sparus aurata</name>
    <name type="common">Gilthead sea bream</name>
    <dbReference type="NCBI Taxonomy" id="8175"/>
    <lineage>
        <taxon>Eukaryota</taxon>
        <taxon>Metazoa</taxon>
        <taxon>Chordata</taxon>
        <taxon>Craniata</taxon>
        <taxon>Vertebrata</taxon>
        <taxon>Euteleostomi</taxon>
        <taxon>Actinopterygii</taxon>
        <taxon>Neopterygii</taxon>
        <taxon>Teleostei</taxon>
        <taxon>Neoteleostei</taxon>
        <taxon>Acanthomorphata</taxon>
        <taxon>Eupercaria</taxon>
        <taxon>Spariformes</taxon>
        <taxon>Sparidae</taxon>
        <taxon>Sparus</taxon>
    </lineage>
</organism>
<dbReference type="Pfam" id="PF13870">
    <property type="entry name" value="CCDC113_CCDC96_CC"/>
    <property type="match status" value="1"/>
</dbReference>